<dbReference type="AlphaFoldDB" id="A0A7K1XTS1"/>
<keyword evidence="2" id="KW-1185">Reference proteome</keyword>
<proteinExistence type="predicted"/>
<name>A0A7K1XTS1_9SPHI</name>
<dbReference type="Proteomes" id="UP000451233">
    <property type="component" value="Unassembled WGS sequence"/>
</dbReference>
<accession>A0A7K1XTS1</accession>
<dbReference type="EMBL" id="WVHS01000001">
    <property type="protein sequence ID" value="MXV14413.1"/>
    <property type="molecule type" value="Genomic_DNA"/>
</dbReference>
<evidence type="ECO:0000313" key="1">
    <source>
        <dbReference type="EMBL" id="MXV14413.1"/>
    </source>
</evidence>
<gene>
    <name evidence="1" type="ORF">GS398_03820</name>
</gene>
<organism evidence="1 2">
    <name type="scientific">Hufsiella ginkgonis</name>
    <dbReference type="NCBI Taxonomy" id="2695274"/>
    <lineage>
        <taxon>Bacteria</taxon>
        <taxon>Pseudomonadati</taxon>
        <taxon>Bacteroidota</taxon>
        <taxon>Sphingobacteriia</taxon>
        <taxon>Sphingobacteriales</taxon>
        <taxon>Sphingobacteriaceae</taxon>
        <taxon>Hufsiella</taxon>
    </lineage>
</organism>
<protein>
    <submittedName>
        <fullName evidence="1">Uncharacterized protein</fullName>
    </submittedName>
</protein>
<sequence>MSGYKMNASATQLPESRLWDELSRKLAGTKSVTSVNGIIYKLENINNAEVSYSVESRNGGESEPISKEDFLSAISLLKKMRSFNTSTIKPYFSGPLYKKRSPLFALLLAAGFIDRE</sequence>
<comment type="caution">
    <text evidence="1">The sequence shown here is derived from an EMBL/GenBank/DDBJ whole genome shotgun (WGS) entry which is preliminary data.</text>
</comment>
<reference evidence="1 2" key="1">
    <citation type="submission" date="2019-11" db="EMBL/GenBank/DDBJ databases">
        <title>Pedobacter sp. HMF7056 Genome sequencing and assembly.</title>
        <authorList>
            <person name="Kang H."/>
            <person name="Kim H."/>
            <person name="Joh K."/>
        </authorList>
    </citation>
    <scope>NUCLEOTIDE SEQUENCE [LARGE SCALE GENOMIC DNA]</scope>
    <source>
        <strain evidence="1 2">HMF7056</strain>
    </source>
</reference>
<evidence type="ECO:0000313" key="2">
    <source>
        <dbReference type="Proteomes" id="UP000451233"/>
    </source>
</evidence>
<dbReference type="RefSeq" id="WP_160905387.1">
    <property type="nucleotide sequence ID" value="NZ_WVHS01000001.1"/>
</dbReference>